<evidence type="ECO:0000256" key="2">
    <source>
        <dbReference type="HAMAP-Rule" id="MF_01867"/>
    </source>
</evidence>
<dbReference type="InterPro" id="IPR055398">
    <property type="entry name" value="Rossmann-like_BshC"/>
</dbReference>
<feature type="domain" description="Bacillithiol biosynthesis BshC C-terminal coiled-coil" evidence="4">
    <location>
        <begin position="377"/>
        <end position="532"/>
    </location>
</feature>
<name>A0AAV5AS93_9FLAO</name>
<protein>
    <recommendedName>
        <fullName evidence="2">Putative cysteine ligase BshC</fullName>
        <ecNumber evidence="2">6.-.-.-</ecNumber>
    </recommendedName>
</protein>
<keyword evidence="8" id="KW-1185">Reference proteome</keyword>
<keyword evidence="1 2" id="KW-0436">Ligase</keyword>
<comment type="similarity">
    <text evidence="2">Belongs to the BshC family.</text>
</comment>
<evidence type="ECO:0000259" key="3">
    <source>
        <dbReference type="Pfam" id="PF10079"/>
    </source>
</evidence>
<gene>
    <name evidence="2 5" type="primary">bshC</name>
    <name evidence="5" type="ORF">RCZ15_11610</name>
    <name evidence="6" type="ORF">RCZ16_03680</name>
</gene>
<dbReference type="Pfam" id="PF10079">
    <property type="entry name" value="Rossmann-like_BshC"/>
    <property type="match status" value="1"/>
</dbReference>
<feature type="domain" description="Bacillithiol biosynthesis BshC N-terminal Rossmann-like" evidence="3">
    <location>
        <begin position="1"/>
        <end position="375"/>
    </location>
</feature>
<evidence type="ECO:0000313" key="6">
    <source>
        <dbReference type="EMBL" id="GJM52050.1"/>
    </source>
</evidence>
<dbReference type="InterPro" id="IPR011199">
    <property type="entry name" value="Bacillithiol_biosynth_BshC"/>
</dbReference>
<dbReference type="NCBIfam" id="TIGR03998">
    <property type="entry name" value="thiol_BshC"/>
    <property type="match status" value="1"/>
</dbReference>
<evidence type="ECO:0000313" key="5">
    <source>
        <dbReference type="EMBL" id="GJM50187.1"/>
    </source>
</evidence>
<evidence type="ECO:0000259" key="4">
    <source>
        <dbReference type="Pfam" id="PF24850"/>
    </source>
</evidence>
<dbReference type="EC" id="6.-.-.-" evidence="2"/>
<dbReference type="HAMAP" id="MF_01867">
    <property type="entry name" value="BshC"/>
    <property type="match status" value="1"/>
</dbReference>
<dbReference type="Proteomes" id="UP001207736">
    <property type="component" value="Unassembled WGS sequence"/>
</dbReference>
<dbReference type="PIRSF" id="PIRSF012535">
    <property type="entry name" value="UCP012535"/>
    <property type="match status" value="1"/>
</dbReference>
<dbReference type="Proteomes" id="UP001208692">
    <property type="component" value="Unassembled WGS sequence"/>
</dbReference>
<dbReference type="GO" id="GO:0016874">
    <property type="term" value="F:ligase activity"/>
    <property type="evidence" value="ECO:0007669"/>
    <property type="project" value="UniProtKB-UniRule"/>
</dbReference>
<dbReference type="EMBL" id="BQKA01000023">
    <property type="protein sequence ID" value="GJM50187.1"/>
    <property type="molecule type" value="Genomic_DNA"/>
</dbReference>
<accession>A0AAV5AS93</accession>
<proteinExistence type="inferred from homology"/>
<dbReference type="AlphaFoldDB" id="A0AAV5AS93"/>
<organism evidence="5 7">
    <name type="scientific">Capnocytophaga catalasegens</name>
    <dbReference type="NCBI Taxonomy" id="1004260"/>
    <lineage>
        <taxon>Bacteria</taxon>
        <taxon>Pseudomonadati</taxon>
        <taxon>Bacteroidota</taxon>
        <taxon>Flavobacteriia</taxon>
        <taxon>Flavobacteriales</taxon>
        <taxon>Flavobacteriaceae</taxon>
        <taxon>Capnocytophaga</taxon>
    </lineage>
</organism>
<dbReference type="Pfam" id="PF24850">
    <property type="entry name" value="CC_BshC"/>
    <property type="match status" value="1"/>
</dbReference>
<dbReference type="InterPro" id="IPR055399">
    <property type="entry name" value="CC_BshC"/>
</dbReference>
<evidence type="ECO:0000256" key="1">
    <source>
        <dbReference type="ARBA" id="ARBA00022598"/>
    </source>
</evidence>
<evidence type="ECO:0000313" key="7">
    <source>
        <dbReference type="Proteomes" id="UP001207736"/>
    </source>
</evidence>
<sequence>MTTEFIPFEKTGYFSKFICDYINENQLLKSLYNHFPSIENFKKQIQEKQENYNFAHRDILVKSLENQYKNTIISEQTQQNIQALRNKNSFTITTGHQLSLFTGPLYFIYKIISTIKACRILNQKHTDYQFVPVYWMATEDHDFEEINHFYLYQKKIVWNSEQTGMVGNFSTQTLEPIAKMLKTELGAGIQSKELFQLFENSYLKNNDLASATRYLVNTLFKEYGLVIIDGNDTELKQLFIPYFEKDLFEHLAEKQVNKTITEIKNIDKNYPTQVTPRQINIFYLQPNIRERIIKTSTGFVVNKTNIIFSDSEIRAELQQFPERFSPNVLLRPMYQEVILPNLCYIGGGGEIAYWLELKAFFEQSNVTFPMLLLRNSVLLISEKQYKKIEKLQLSLSDIFLENRLLENKLTQNVTDIPLNFIPLKKQLQDQFASLYQVAQKTDVTFLNMVKAQEINQLKGLNALEKRLLKAQKRKYKDLIERATYIKANLFPNRTLQERTNNFSEFMIATQSSLIEQLMEHLNPFDLRFILLKYN</sequence>
<comment type="caution">
    <text evidence="5">The sequence shown here is derived from an EMBL/GenBank/DDBJ whole genome shotgun (WGS) entry which is preliminary data.</text>
</comment>
<reference evidence="5 8" key="1">
    <citation type="submission" date="2021-11" db="EMBL/GenBank/DDBJ databases">
        <title>Draft genome sequence of Capnocytophaga sp. strain KC07075 isolated from cat oral cavity.</title>
        <authorList>
            <person name="Suzuki M."/>
            <person name="Imaoka K."/>
            <person name="Kimura M."/>
            <person name="Morikawa S."/>
            <person name="Maeda K."/>
        </authorList>
    </citation>
    <scope>NUCLEOTIDE SEQUENCE</scope>
    <source>
        <strain evidence="5">KC07075</strain>
        <strain evidence="6 8">KC07079</strain>
    </source>
</reference>
<dbReference type="EMBL" id="BQKB01000008">
    <property type="protein sequence ID" value="GJM52050.1"/>
    <property type="molecule type" value="Genomic_DNA"/>
</dbReference>
<evidence type="ECO:0000313" key="8">
    <source>
        <dbReference type="Proteomes" id="UP001208692"/>
    </source>
</evidence>
<dbReference type="RefSeq" id="WP_264846610.1">
    <property type="nucleotide sequence ID" value="NZ_BPMA01000023.1"/>
</dbReference>